<dbReference type="SUPFAM" id="SSF52833">
    <property type="entry name" value="Thioredoxin-like"/>
    <property type="match status" value="1"/>
</dbReference>
<dbReference type="Gene3D" id="3.40.30.10">
    <property type="entry name" value="Glutaredoxin"/>
    <property type="match status" value="1"/>
</dbReference>
<proteinExistence type="inferred from homology"/>
<sequence>MTAVAVEQKLTFFTYPSCTSCRKAKSWLLENGISFEERHLFKNPPTAQELLDIIKMTTNGLDEILSTRSQKFKGLDRDINDMSVSELLEMLSDEPRLLKRPILTDGENLIIGYNAQAMKKILSPRGSKRTCA</sequence>
<dbReference type="RefSeq" id="WP_122916973.1">
    <property type="nucleotide sequence ID" value="NZ_RHHQ01000006.1"/>
</dbReference>
<dbReference type="PANTHER" id="PTHR30041:SF7">
    <property type="entry name" value="GLOBAL TRANSCRIPTIONAL REGULATOR SPX"/>
    <property type="match status" value="1"/>
</dbReference>
<reference evidence="2 3" key="1">
    <citation type="submission" date="2018-10" db="EMBL/GenBank/DDBJ databases">
        <title>Phylogenomics of Brevibacillus.</title>
        <authorList>
            <person name="Dunlap C."/>
        </authorList>
    </citation>
    <scope>NUCLEOTIDE SEQUENCE [LARGE SCALE GENOMIC DNA]</scope>
    <source>
        <strain evidence="2 3">JCM 15716</strain>
    </source>
</reference>
<keyword evidence="3" id="KW-1185">Reference proteome</keyword>
<dbReference type="Proteomes" id="UP000271031">
    <property type="component" value="Unassembled WGS sequence"/>
</dbReference>
<name>A0A3M8DUQ3_9BACL</name>
<protein>
    <submittedName>
        <fullName evidence="2">Spx/MgsR family RNA polymerase-binding regulatory protein</fullName>
    </submittedName>
</protein>
<dbReference type="NCBIfam" id="NF002459">
    <property type="entry name" value="PRK01655.1"/>
    <property type="match status" value="1"/>
</dbReference>
<comment type="similarity">
    <text evidence="1">Belongs to the ArsC family.</text>
</comment>
<dbReference type="PROSITE" id="PS51353">
    <property type="entry name" value="ARSC"/>
    <property type="match status" value="1"/>
</dbReference>
<dbReference type="CDD" id="cd03032">
    <property type="entry name" value="ArsC_Spx"/>
    <property type="match status" value="1"/>
</dbReference>
<dbReference type="PANTHER" id="PTHR30041">
    <property type="entry name" value="ARSENATE REDUCTASE"/>
    <property type="match status" value="1"/>
</dbReference>
<dbReference type="InterPro" id="IPR006504">
    <property type="entry name" value="Tscrpt_reg_Spx/MgsR"/>
</dbReference>
<accession>A0A3M8DUQ3</accession>
<evidence type="ECO:0000313" key="3">
    <source>
        <dbReference type="Proteomes" id="UP000271031"/>
    </source>
</evidence>
<dbReference type="NCBIfam" id="TIGR01617">
    <property type="entry name" value="arsC_related"/>
    <property type="match status" value="1"/>
</dbReference>
<dbReference type="OrthoDB" id="9794155at2"/>
<dbReference type="InterPro" id="IPR036249">
    <property type="entry name" value="Thioredoxin-like_sf"/>
</dbReference>
<dbReference type="InterPro" id="IPR006660">
    <property type="entry name" value="Arsenate_reductase-like"/>
</dbReference>
<dbReference type="Pfam" id="PF03960">
    <property type="entry name" value="ArsC"/>
    <property type="match status" value="1"/>
</dbReference>
<evidence type="ECO:0000256" key="1">
    <source>
        <dbReference type="PROSITE-ProRule" id="PRU01282"/>
    </source>
</evidence>
<evidence type="ECO:0000313" key="2">
    <source>
        <dbReference type="EMBL" id="RNB91121.1"/>
    </source>
</evidence>
<dbReference type="PROSITE" id="PS51354">
    <property type="entry name" value="GLUTAREDOXIN_2"/>
    <property type="match status" value="1"/>
</dbReference>
<gene>
    <name evidence="2" type="ORF">EDM56_05925</name>
</gene>
<organism evidence="2 3">
    <name type="scientific">Brevibacillus fluminis</name>
    <dbReference type="NCBI Taxonomy" id="511487"/>
    <lineage>
        <taxon>Bacteria</taxon>
        <taxon>Bacillati</taxon>
        <taxon>Bacillota</taxon>
        <taxon>Bacilli</taxon>
        <taxon>Bacillales</taxon>
        <taxon>Paenibacillaceae</taxon>
        <taxon>Brevibacillus</taxon>
    </lineage>
</organism>
<comment type="caution">
    <text evidence="2">The sequence shown here is derived from an EMBL/GenBank/DDBJ whole genome shotgun (WGS) entry which is preliminary data.</text>
</comment>
<dbReference type="EMBL" id="RHHQ01000006">
    <property type="protein sequence ID" value="RNB91121.1"/>
    <property type="molecule type" value="Genomic_DNA"/>
</dbReference>
<dbReference type="AlphaFoldDB" id="A0A3M8DUQ3"/>